<dbReference type="AlphaFoldDB" id="A0AB39KUM4"/>
<feature type="region of interest" description="Disordered" evidence="1">
    <location>
        <begin position="1"/>
        <end position="73"/>
    </location>
</feature>
<feature type="compositionally biased region" description="Basic and acidic residues" evidence="1">
    <location>
        <begin position="45"/>
        <end position="73"/>
    </location>
</feature>
<dbReference type="RefSeq" id="WP_369060660.1">
    <property type="nucleotide sequence ID" value="NZ_CP158375.1"/>
</dbReference>
<organism evidence="2">
    <name type="scientific">Caulobacter sp. 73W</name>
    <dbReference type="NCBI Taxonomy" id="3161137"/>
    <lineage>
        <taxon>Bacteria</taxon>
        <taxon>Pseudomonadati</taxon>
        <taxon>Pseudomonadota</taxon>
        <taxon>Alphaproteobacteria</taxon>
        <taxon>Caulobacterales</taxon>
        <taxon>Caulobacteraceae</taxon>
        <taxon>Caulobacter</taxon>
    </lineage>
</organism>
<name>A0AB39KUM4_9CAUL</name>
<reference evidence="2" key="1">
    <citation type="submission" date="2024-06" db="EMBL/GenBank/DDBJ databases">
        <title>Caulobacter inopinatus, sp. nov.</title>
        <authorList>
            <person name="Donachie S.P."/>
        </authorList>
    </citation>
    <scope>NUCLEOTIDE SEQUENCE</scope>
    <source>
        <strain evidence="2">73W</strain>
    </source>
</reference>
<proteinExistence type="predicted"/>
<evidence type="ECO:0000256" key="1">
    <source>
        <dbReference type="SAM" id="MobiDB-lite"/>
    </source>
</evidence>
<evidence type="ECO:0000313" key="2">
    <source>
        <dbReference type="EMBL" id="XDO97445.1"/>
    </source>
</evidence>
<accession>A0AB39KUM4</accession>
<dbReference type="EMBL" id="CP158375">
    <property type="protein sequence ID" value="XDO97445.1"/>
    <property type="molecule type" value="Genomic_DNA"/>
</dbReference>
<sequence>MTQAQTPGNDNDDLKDALRRATAPNGETEGEIAADDAGASSLAEKVARQAEPRHIDQDEKAEVAEEASRQSDA</sequence>
<gene>
    <name evidence="2" type="ORF">ABOZ73_03220</name>
</gene>
<protein>
    <submittedName>
        <fullName evidence="2">Uncharacterized protein</fullName>
    </submittedName>
</protein>